<reference evidence="3" key="1">
    <citation type="submission" date="2025-08" db="UniProtKB">
        <authorList>
            <consortium name="RefSeq"/>
        </authorList>
    </citation>
    <scope>IDENTIFICATION</scope>
</reference>
<name>A0ABM4D3K1_HYDVU</name>
<dbReference type="Gene3D" id="1.25.10.10">
    <property type="entry name" value="Leucine-rich Repeat Variant"/>
    <property type="match status" value="2"/>
</dbReference>
<gene>
    <name evidence="3" type="primary">LOC100213644</name>
</gene>
<keyword evidence="1" id="KW-0677">Repeat</keyword>
<dbReference type="InterPro" id="IPR011989">
    <property type="entry name" value="ARM-like"/>
</dbReference>
<protein>
    <submittedName>
        <fullName evidence="3">Uncharacterized protein LOC100213644</fullName>
    </submittedName>
</protein>
<organism evidence="2 3">
    <name type="scientific">Hydra vulgaris</name>
    <name type="common">Hydra</name>
    <name type="synonym">Hydra attenuata</name>
    <dbReference type="NCBI Taxonomy" id="6087"/>
    <lineage>
        <taxon>Eukaryota</taxon>
        <taxon>Metazoa</taxon>
        <taxon>Cnidaria</taxon>
        <taxon>Hydrozoa</taxon>
        <taxon>Hydroidolina</taxon>
        <taxon>Anthoathecata</taxon>
        <taxon>Aplanulata</taxon>
        <taxon>Hydridae</taxon>
        <taxon>Hydra</taxon>
    </lineage>
</organism>
<dbReference type="InterPro" id="IPR051023">
    <property type="entry name" value="PP2A_Regulatory_Subunit_A"/>
</dbReference>
<sequence>MTVINTFASSGFTNELTLLCSSTKLERDRGNLTLKCSLTKIAENENGAELCSELQKLVLEFLANYSDGNWESLHGHLEVGKLLIDMKLFSPDFPRELLNYSLIYIEHTEFRVRILAGEVLGKLCEKVDTSFYKDCEPILMESVKKHLRRDVLSSKNKTAQDIFHDTAGWKSLETSMKALQCVVDGCGLHFFSYMNKDLLNLIFESLKHTNRFVRETAYYLCASIARFGILSQENCNKELASQLCESLRKGLSDNWSQVRLAASVATRQFFQDLNETDKKFYYKTLLPAMCINRYYLAEGVRLYNQESWRLILGNDGRANVELLIDDVVTFYISQTESDNHAVREAACHCMAELGTKISPEVVRPYLPRLLEALHFCFKDDSWPVRDTACVACGNFALSFPQECAQLIDTIYPLFFTNLGDPIPTVRQGAAVALKNVVKAFGEKSADFVFKKLNEGLGAVEFQKASSERYDGLEKGAATYGVVKKLHDNDLDLHSNQVMYSCGSLAPKMKRGGGCSDHSFKRPSEPWELADGCVYLLSELSSVSDVHKYVVESIRCLIEAIQFKHYIHHLNFFESVSKVLPNIAKGLGKPIFKQHIEGFFDMLFYSLSSENALSKLAANECVEFFIEFFGLNIVKGRIENFNPSYMPIFDQVACNKFM</sequence>
<keyword evidence="2" id="KW-1185">Reference proteome</keyword>
<dbReference type="GeneID" id="100213644"/>
<dbReference type="RefSeq" id="XP_065668834.1">
    <property type="nucleotide sequence ID" value="XM_065812762.1"/>
</dbReference>
<accession>A0ABM4D3K1</accession>
<evidence type="ECO:0000256" key="1">
    <source>
        <dbReference type="ARBA" id="ARBA00022737"/>
    </source>
</evidence>
<proteinExistence type="predicted"/>
<dbReference type="PANTHER" id="PTHR10648:SF4">
    <property type="entry name" value="PROTEIN PHOSPHATASE 2 (FORMERLY 2A), REGULATORY SUBUNIT A, BETA ISOFORM-RELATED"/>
    <property type="match status" value="1"/>
</dbReference>
<evidence type="ECO:0000313" key="2">
    <source>
        <dbReference type="Proteomes" id="UP001652625"/>
    </source>
</evidence>
<dbReference type="SUPFAM" id="SSF48371">
    <property type="entry name" value="ARM repeat"/>
    <property type="match status" value="1"/>
</dbReference>
<evidence type="ECO:0000313" key="3">
    <source>
        <dbReference type="RefSeq" id="XP_065668834.1"/>
    </source>
</evidence>
<dbReference type="PANTHER" id="PTHR10648">
    <property type="entry name" value="SERINE/THREONINE-PROTEIN PHOSPHATASE PP2A 65 KDA REGULATORY SUBUNIT"/>
    <property type="match status" value="1"/>
</dbReference>
<dbReference type="InterPro" id="IPR016024">
    <property type="entry name" value="ARM-type_fold"/>
</dbReference>
<dbReference type="Proteomes" id="UP001652625">
    <property type="component" value="Chromosome 12"/>
</dbReference>